<evidence type="ECO:0000256" key="3">
    <source>
        <dbReference type="ARBA" id="ARBA00012560"/>
    </source>
</evidence>
<dbReference type="Proteomes" id="UP001208689">
    <property type="component" value="Chromosome"/>
</dbReference>
<organism evidence="9 10">
    <name type="scientific">Candidatus Lokiarchaeum ossiferum</name>
    <dbReference type="NCBI Taxonomy" id="2951803"/>
    <lineage>
        <taxon>Archaea</taxon>
        <taxon>Promethearchaeati</taxon>
        <taxon>Promethearchaeota</taxon>
        <taxon>Promethearchaeia</taxon>
        <taxon>Promethearchaeales</taxon>
        <taxon>Promethearchaeaceae</taxon>
        <taxon>Candidatus Lokiarchaeum</taxon>
    </lineage>
</organism>
<evidence type="ECO:0000256" key="5">
    <source>
        <dbReference type="ARBA" id="ARBA00022679"/>
    </source>
</evidence>
<gene>
    <name evidence="9" type="ORF">NEF87_002452</name>
</gene>
<dbReference type="Gene3D" id="3.20.20.80">
    <property type="entry name" value="Glycosidases"/>
    <property type="match status" value="1"/>
</dbReference>
<keyword evidence="4" id="KW-0328">Glycosyltransferase</keyword>
<evidence type="ECO:0000256" key="8">
    <source>
        <dbReference type="ARBA" id="ARBA00031501"/>
    </source>
</evidence>
<dbReference type="EC" id="2.4.1.25" evidence="3"/>
<dbReference type="NCBIfam" id="NF011080">
    <property type="entry name" value="PRK14508.1-3"/>
    <property type="match status" value="1"/>
</dbReference>
<dbReference type="SUPFAM" id="SSF51445">
    <property type="entry name" value="(Trans)glycosidases"/>
    <property type="match status" value="1"/>
</dbReference>
<evidence type="ECO:0000256" key="7">
    <source>
        <dbReference type="ARBA" id="ARBA00031423"/>
    </source>
</evidence>
<dbReference type="PANTHER" id="PTHR32438">
    <property type="entry name" value="4-ALPHA-GLUCANOTRANSFERASE DPE1, CHLOROPLASTIC/AMYLOPLASTIC"/>
    <property type="match status" value="1"/>
</dbReference>
<dbReference type="EMBL" id="CP104013">
    <property type="protein sequence ID" value="UYP46167.1"/>
    <property type="molecule type" value="Genomic_DNA"/>
</dbReference>
<dbReference type="Pfam" id="PF02446">
    <property type="entry name" value="Glyco_hydro_77"/>
    <property type="match status" value="1"/>
</dbReference>
<protein>
    <recommendedName>
        <fullName evidence="3">4-alpha-glucanotransferase</fullName>
        <ecNumber evidence="3">2.4.1.25</ecNumber>
    </recommendedName>
    <alternativeName>
        <fullName evidence="7">Amylomaltase</fullName>
    </alternativeName>
    <alternativeName>
        <fullName evidence="8">Disproportionating enzyme</fullName>
    </alternativeName>
</protein>
<accession>A0ABY6HTH2</accession>
<dbReference type="PANTHER" id="PTHR32438:SF5">
    <property type="entry name" value="4-ALPHA-GLUCANOTRANSFERASE DPE1, CHLOROPLASTIC_AMYLOPLASTIC"/>
    <property type="match status" value="1"/>
</dbReference>
<evidence type="ECO:0000256" key="4">
    <source>
        <dbReference type="ARBA" id="ARBA00022676"/>
    </source>
</evidence>
<comment type="similarity">
    <text evidence="2">Belongs to the disproportionating enzyme family.</text>
</comment>
<sequence length="524" mass="60771">MRKTNSIPRSAGILLHPTSLHTPFGIGDFGSKAIHFIQYLKKCGQKFWQILPLGPTGYADSPYQCISTFAGNPLLISMDGLIKMQLITQKEVMQCFETSPDPNTPEIQWTISTKINYQAVRKSKYQVFEISYNNFIRSNYEGKTQFLQEFSDFCREEKDWLDDFVLFTSLKNQHDSKSWIKWPEKYRNRRIHSNAIKVWIAGHKKELDYYRFIQWIFAKQWKELKTYANKQGIQIIGDMPIFVAHDSVDVWSNPELFSLDSSGILETQAGVPPDYFSPTGQLWGNPLYNWKQMELNGFKWFIRRFKKLADFYDWIRIDHFRGFEAFWEVDGIATDAIKGKWVKAPGEKLFKEVEKELGQLPIFAEDLGIITAEVEQLRDKFDFPGMKVMQFAFGDDSNNPHLPHNVIPNSIVYSGTHDNDTTVGWWQNGATKEEKEMFMEYLNAEGMNIIEDMIKGLYRTSAKIAIIPIQDLLGLGSKSRMNTPSVTQGNWQFRLKYGDLSEQKAIWIRKIASLYGRLPVDPKS</sequence>
<keyword evidence="6" id="KW-0119">Carbohydrate metabolism</keyword>
<evidence type="ECO:0000313" key="9">
    <source>
        <dbReference type="EMBL" id="UYP46167.1"/>
    </source>
</evidence>
<keyword evidence="10" id="KW-1185">Reference proteome</keyword>
<proteinExistence type="inferred from homology"/>
<keyword evidence="5" id="KW-0808">Transferase</keyword>
<dbReference type="NCBIfam" id="TIGR00217">
    <property type="entry name" value="malQ"/>
    <property type="match status" value="1"/>
</dbReference>
<dbReference type="InterPro" id="IPR003385">
    <property type="entry name" value="Glyco_hydro_77"/>
</dbReference>
<comment type="catalytic activity">
    <reaction evidence="1">
        <text>Transfers a segment of a (1-&gt;4)-alpha-D-glucan to a new position in an acceptor, which may be glucose or a (1-&gt;4)-alpha-D-glucan.</text>
        <dbReference type="EC" id="2.4.1.25"/>
    </reaction>
</comment>
<name>A0ABY6HTH2_9ARCH</name>
<dbReference type="InterPro" id="IPR017853">
    <property type="entry name" value="GH"/>
</dbReference>
<evidence type="ECO:0000313" key="10">
    <source>
        <dbReference type="Proteomes" id="UP001208689"/>
    </source>
</evidence>
<evidence type="ECO:0000256" key="1">
    <source>
        <dbReference type="ARBA" id="ARBA00000439"/>
    </source>
</evidence>
<evidence type="ECO:0000256" key="6">
    <source>
        <dbReference type="ARBA" id="ARBA00023277"/>
    </source>
</evidence>
<reference evidence="9" key="1">
    <citation type="submission" date="2022-09" db="EMBL/GenBank/DDBJ databases">
        <title>Actin cytoskeleton and complex cell architecture in an #Asgard archaeon.</title>
        <authorList>
            <person name="Ponce Toledo R.I."/>
            <person name="Schleper C."/>
            <person name="Rodrigues Oliveira T."/>
            <person name="Wollweber F."/>
            <person name="Xu J."/>
            <person name="Rittmann S."/>
            <person name="Klingl A."/>
            <person name="Pilhofer M."/>
        </authorList>
    </citation>
    <scope>NUCLEOTIDE SEQUENCE</scope>
    <source>
        <strain evidence="9">B-35</strain>
    </source>
</reference>
<evidence type="ECO:0000256" key="2">
    <source>
        <dbReference type="ARBA" id="ARBA00005684"/>
    </source>
</evidence>